<evidence type="ECO:0000256" key="2">
    <source>
        <dbReference type="ARBA" id="ARBA00023315"/>
    </source>
</evidence>
<protein>
    <submittedName>
        <fullName evidence="4">N-acetyltransferase</fullName>
    </submittedName>
</protein>
<organism evidence="4 5">
    <name type="scientific">Streptomyces triculaminicus</name>
    <dbReference type="NCBI Taxonomy" id="2816232"/>
    <lineage>
        <taxon>Bacteria</taxon>
        <taxon>Bacillati</taxon>
        <taxon>Actinomycetota</taxon>
        <taxon>Actinomycetes</taxon>
        <taxon>Kitasatosporales</taxon>
        <taxon>Streptomycetaceae</taxon>
        <taxon>Streptomyces</taxon>
    </lineage>
</organism>
<dbReference type="PANTHER" id="PTHR43877">
    <property type="entry name" value="AMINOALKYLPHOSPHONATE N-ACETYLTRANSFERASE-RELATED-RELATED"/>
    <property type="match status" value="1"/>
</dbReference>
<name>A0A939FSC2_9ACTN</name>
<keyword evidence="1" id="KW-0808">Transferase</keyword>
<dbReference type="Proteomes" id="UP000664781">
    <property type="component" value="Unassembled WGS sequence"/>
</dbReference>
<dbReference type="GO" id="GO:0016747">
    <property type="term" value="F:acyltransferase activity, transferring groups other than amino-acyl groups"/>
    <property type="evidence" value="ECO:0007669"/>
    <property type="project" value="InterPro"/>
</dbReference>
<dbReference type="AlphaFoldDB" id="A0A939FSC2"/>
<evidence type="ECO:0000259" key="3">
    <source>
        <dbReference type="PROSITE" id="PS51186"/>
    </source>
</evidence>
<reference evidence="4" key="1">
    <citation type="submission" date="2021-03" db="EMBL/GenBank/DDBJ databases">
        <title>Streptomyces strains.</title>
        <authorList>
            <person name="Lund M.B."/>
            <person name="Toerring T."/>
        </authorList>
    </citation>
    <scope>NUCLEOTIDE SEQUENCE</scope>
    <source>
        <strain evidence="4">JCM 4242</strain>
    </source>
</reference>
<keyword evidence="2" id="KW-0012">Acyltransferase</keyword>
<dbReference type="PROSITE" id="PS51186">
    <property type="entry name" value="GNAT"/>
    <property type="match status" value="1"/>
</dbReference>
<dbReference type="InterPro" id="IPR016181">
    <property type="entry name" value="Acyl_CoA_acyltransferase"/>
</dbReference>
<dbReference type="Pfam" id="PF00583">
    <property type="entry name" value="Acetyltransf_1"/>
    <property type="match status" value="1"/>
</dbReference>
<dbReference type="Gene3D" id="3.40.630.30">
    <property type="match status" value="1"/>
</dbReference>
<feature type="domain" description="N-acetyltransferase" evidence="3">
    <location>
        <begin position="2"/>
        <end position="174"/>
    </location>
</feature>
<gene>
    <name evidence="4" type="ORF">J1792_28085</name>
</gene>
<comment type="caution">
    <text evidence="4">The sequence shown here is derived from an EMBL/GenBank/DDBJ whole genome shotgun (WGS) entry which is preliminary data.</text>
</comment>
<dbReference type="RefSeq" id="WP_207248439.1">
    <property type="nucleotide sequence ID" value="NZ_JAFMOF010000004.1"/>
</dbReference>
<dbReference type="CDD" id="cd04301">
    <property type="entry name" value="NAT_SF"/>
    <property type="match status" value="1"/>
</dbReference>
<sequence length="174" mass="18921">MTRIRKMTEADLEAVAELRVSGWRTAYPGLVPRRHLDAMDAAADAARHRERLASGDDPAADEVAEASGEVVGWVCYGPCRDGDQPAASGELYALYVRPDLIGTGVGRALWRAALEGARQRGYARMVVWVLKGNARARRFYERAGCAADGAQRTDDIDGTPVPEVRYVLDPLPAP</sequence>
<evidence type="ECO:0000313" key="4">
    <source>
        <dbReference type="EMBL" id="MBO0656462.1"/>
    </source>
</evidence>
<dbReference type="EMBL" id="JAFMOF010000004">
    <property type="protein sequence ID" value="MBO0656462.1"/>
    <property type="molecule type" value="Genomic_DNA"/>
</dbReference>
<keyword evidence="5" id="KW-1185">Reference proteome</keyword>
<dbReference type="InterPro" id="IPR050832">
    <property type="entry name" value="Bact_Acetyltransf"/>
</dbReference>
<evidence type="ECO:0000313" key="5">
    <source>
        <dbReference type="Proteomes" id="UP000664781"/>
    </source>
</evidence>
<evidence type="ECO:0000256" key="1">
    <source>
        <dbReference type="ARBA" id="ARBA00022679"/>
    </source>
</evidence>
<dbReference type="InterPro" id="IPR000182">
    <property type="entry name" value="GNAT_dom"/>
</dbReference>
<accession>A0A939FSC2</accession>
<dbReference type="SUPFAM" id="SSF55729">
    <property type="entry name" value="Acyl-CoA N-acyltransferases (Nat)"/>
    <property type="match status" value="1"/>
</dbReference>
<proteinExistence type="predicted"/>